<comment type="caution">
    <text evidence="1">The sequence shown here is derived from an EMBL/GenBank/DDBJ whole genome shotgun (WGS) entry which is preliminary data.</text>
</comment>
<evidence type="ECO:0000313" key="2">
    <source>
        <dbReference type="Proteomes" id="UP000435357"/>
    </source>
</evidence>
<dbReference type="RefSeq" id="WP_151167679.1">
    <property type="nucleotide sequence ID" value="NZ_WACR01000005.1"/>
</dbReference>
<organism evidence="1 2">
    <name type="scientific">Salibacter halophilus</name>
    <dbReference type="NCBI Taxonomy" id="1803916"/>
    <lineage>
        <taxon>Bacteria</taxon>
        <taxon>Pseudomonadati</taxon>
        <taxon>Bacteroidota</taxon>
        <taxon>Flavobacteriia</taxon>
        <taxon>Flavobacteriales</taxon>
        <taxon>Salibacteraceae</taxon>
        <taxon>Salibacter</taxon>
    </lineage>
</organism>
<name>A0A6N6M788_9FLAO</name>
<dbReference type="EMBL" id="WACR01000005">
    <property type="protein sequence ID" value="KAB1064473.1"/>
    <property type="molecule type" value="Genomic_DNA"/>
</dbReference>
<dbReference type="SUPFAM" id="SSF55961">
    <property type="entry name" value="Bet v1-like"/>
    <property type="match status" value="1"/>
</dbReference>
<dbReference type="OrthoDB" id="411301at2"/>
<dbReference type="AlphaFoldDB" id="A0A6N6M788"/>
<dbReference type="Gene3D" id="3.30.530.20">
    <property type="match status" value="1"/>
</dbReference>
<reference evidence="1 2" key="1">
    <citation type="submission" date="2019-09" db="EMBL/GenBank/DDBJ databases">
        <title>Genomes of Cryomorphaceae.</title>
        <authorList>
            <person name="Bowman J.P."/>
        </authorList>
    </citation>
    <scope>NUCLEOTIDE SEQUENCE [LARGE SCALE GENOMIC DNA]</scope>
    <source>
        <strain evidence="1 2">KCTC 52047</strain>
    </source>
</reference>
<dbReference type="Pfam" id="PF10604">
    <property type="entry name" value="Polyketide_cyc2"/>
    <property type="match status" value="1"/>
</dbReference>
<gene>
    <name evidence="1" type="ORF">F3059_07190</name>
</gene>
<keyword evidence="2" id="KW-1185">Reference proteome</keyword>
<sequence>MKYTEEITIDLPREKTVELFSDPESMKKWMSGLKDIKVISGLPGKNGSKTELEFEMGSRLTTMTETIQENNLPDSFHAKFETQGVVNNQENYFEVTEESKTKWVTKPEFLFSNFMMKLMGWLMPGMFKKETRKIMRAFKSYAESQKD</sequence>
<dbReference type="InterPro" id="IPR019587">
    <property type="entry name" value="Polyketide_cyclase/dehydratase"/>
</dbReference>
<dbReference type="InterPro" id="IPR023393">
    <property type="entry name" value="START-like_dom_sf"/>
</dbReference>
<dbReference type="Proteomes" id="UP000435357">
    <property type="component" value="Unassembled WGS sequence"/>
</dbReference>
<protein>
    <submittedName>
        <fullName evidence="1">SRPBCC family protein</fullName>
    </submittedName>
</protein>
<dbReference type="CDD" id="cd07812">
    <property type="entry name" value="SRPBCC"/>
    <property type="match status" value="1"/>
</dbReference>
<evidence type="ECO:0000313" key="1">
    <source>
        <dbReference type="EMBL" id="KAB1064473.1"/>
    </source>
</evidence>
<accession>A0A6N6M788</accession>
<proteinExistence type="predicted"/>